<keyword evidence="6 8" id="KW-0472">Membrane</keyword>
<gene>
    <name evidence="9" type="primary">AQP3</name>
    <name evidence="10" type="ORF">BFW01_g10413</name>
    <name evidence="9" type="ORF">DBV05_g4974</name>
</gene>
<protein>
    <submittedName>
        <fullName evidence="9">Aquaporin-3</fullName>
    </submittedName>
    <submittedName>
        <fullName evidence="10">Glycerol uptake facilitator protein</fullName>
    </submittedName>
</protein>
<evidence type="ECO:0000256" key="8">
    <source>
        <dbReference type="SAM" id="Phobius"/>
    </source>
</evidence>
<evidence type="ECO:0000256" key="5">
    <source>
        <dbReference type="ARBA" id="ARBA00022989"/>
    </source>
</evidence>
<dbReference type="Proteomes" id="UP000627934">
    <property type="component" value="Unassembled WGS sequence"/>
</dbReference>
<evidence type="ECO:0000313" key="10">
    <source>
        <dbReference type="EMBL" id="KAF9629210.1"/>
    </source>
</evidence>
<evidence type="ECO:0000313" key="9">
    <source>
        <dbReference type="EMBL" id="KAB2576373.1"/>
    </source>
</evidence>
<comment type="similarity">
    <text evidence="2 7">Belongs to the MIP/aquaporin (TC 1.A.8) family.</text>
</comment>
<dbReference type="EMBL" id="VCHE01000024">
    <property type="protein sequence ID" value="KAB2576373.1"/>
    <property type="molecule type" value="Genomic_DNA"/>
</dbReference>
<keyword evidence="11" id="KW-1185">Reference proteome</keyword>
<dbReference type="AlphaFoldDB" id="A0A5N5DET5"/>
<dbReference type="SUPFAM" id="SSF81338">
    <property type="entry name" value="Aquaporin-like"/>
    <property type="match status" value="1"/>
</dbReference>
<dbReference type="InterPro" id="IPR000425">
    <property type="entry name" value="MIP"/>
</dbReference>
<reference evidence="10" key="1">
    <citation type="submission" date="2016-08" db="EMBL/GenBank/DDBJ databases">
        <authorList>
            <person name="Yan J."/>
        </authorList>
    </citation>
    <scope>NUCLEOTIDE SEQUENCE</scope>
    <source>
        <strain evidence="10">CSS-01s</strain>
    </source>
</reference>
<comment type="subcellular location">
    <subcellularLocation>
        <location evidence="1">Membrane</location>
        <topology evidence="1">Multi-pass membrane protein</topology>
    </subcellularLocation>
</comment>
<dbReference type="PRINTS" id="PR00783">
    <property type="entry name" value="MINTRINSICP"/>
</dbReference>
<dbReference type="Pfam" id="PF00230">
    <property type="entry name" value="MIP"/>
    <property type="match status" value="1"/>
</dbReference>
<evidence type="ECO:0000256" key="3">
    <source>
        <dbReference type="ARBA" id="ARBA00022448"/>
    </source>
</evidence>
<dbReference type="InterPro" id="IPR050363">
    <property type="entry name" value="MIP/Aquaporin"/>
</dbReference>
<reference evidence="9 11" key="3">
    <citation type="journal article" date="2019" name="Sci. Rep.">
        <title>A multi-omics analysis of the grapevine pathogen Lasiodiplodia theobromae reveals that temperature affects the expression of virulence- and pathogenicity-related genes.</title>
        <authorList>
            <person name="Felix C."/>
            <person name="Meneses R."/>
            <person name="Goncalves M.F.M."/>
            <person name="Tilleman L."/>
            <person name="Duarte A.S."/>
            <person name="Jorrin-Novo J.V."/>
            <person name="Van de Peer Y."/>
            <person name="Deforce D."/>
            <person name="Van Nieuwerburgh F."/>
            <person name="Esteves A.C."/>
            <person name="Alves A."/>
        </authorList>
    </citation>
    <scope>NUCLEOTIDE SEQUENCE [LARGE SCALE GENOMIC DNA]</scope>
    <source>
        <strain evidence="9 11">LA-SOL3</strain>
    </source>
</reference>
<reference evidence="10" key="2">
    <citation type="journal article" date="2018" name="DNA Res.">
        <title>Comparative genome and transcriptome analyses reveal adaptations to opportunistic infections in woody plant degrading pathogens of Botryosphaeriaceae.</title>
        <authorList>
            <person name="Yan J.Y."/>
            <person name="Zhao W.S."/>
            <person name="Chen Z."/>
            <person name="Xing Q.K."/>
            <person name="Zhang W."/>
            <person name="Chethana K.W.T."/>
            <person name="Xue M.F."/>
            <person name="Xu J.P."/>
            <person name="Phillips A.J.L."/>
            <person name="Wang Y."/>
            <person name="Liu J.H."/>
            <person name="Liu M."/>
            <person name="Zhou Y."/>
            <person name="Jayawardena R.S."/>
            <person name="Manawasinghe I.S."/>
            <person name="Huang J.B."/>
            <person name="Qiao G.H."/>
            <person name="Fu C.Y."/>
            <person name="Guo F.F."/>
            <person name="Dissanayake A.J."/>
            <person name="Peng Y.L."/>
            <person name="Hyde K.D."/>
            <person name="Li X.H."/>
        </authorList>
    </citation>
    <scope>NUCLEOTIDE SEQUENCE</scope>
    <source>
        <strain evidence="10">CSS-01s</strain>
    </source>
</reference>
<keyword evidence="3 7" id="KW-0813">Transport</keyword>
<feature type="transmembrane region" description="Helical" evidence="8">
    <location>
        <begin position="231"/>
        <end position="257"/>
    </location>
</feature>
<dbReference type="InterPro" id="IPR023271">
    <property type="entry name" value="Aquaporin-like"/>
</dbReference>
<accession>A0A5N5DET5</accession>
<evidence type="ECO:0000256" key="2">
    <source>
        <dbReference type="ARBA" id="ARBA00006175"/>
    </source>
</evidence>
<evidence type="ECO:0000256" key="7">
    <source>
        <dbReference type="RuleBase" id="RU000477"/>
    </source>
</evidence>
<dbReference type="Proteomes" id="UP000325902">
    <property type="component" value="Unassembled WGS sequence"/>
</dbReference>
<keyword evidence="4 7" id="KW-0812">Transmembrane</keyword>
<organism evidence="9 11">
    <name type="scientific">Lasiodiplodia theobromae</name>
    <dbReference type="NCBI Taxonomy" id="45133"/>
    <lineage>
        <taxon>Eukaryota</taxon>
        <taxon>Fungi</taxon>
        <taxon>Dikarya</taxon>
        <taxon>Ascomycota</taxon>
        <taxon>Pezizomycotina</taxon>
        <taxon>Dothideomycetes</taxon>
        <taxon>Dothideomycetes incertae sedis</taxon>
        <taxon>Botryosphaeriales</taxon>
        <taxon>Botryosphaeriaceae</taxon>
        <taxon>Lasiodiplodia</taxon>
    </lineage>
</organism>
<dbReference type="OrthoDB" id="3222at2759"/>
<dbReference type="PANTHER" id="PTHR43829">
    <property type="entry name" value="AQUAPORIN OR AQUAGLYCEROPORIN RELATED"/>
    <property type="match status" value="1"/>
</dbReference>
<sequence length="288" mass="31090">MGFKKFFKISRRGIRPYASEFLGTALLIVIGEGVIAQCLLSDFHNGTWVSINLAWAAAVALTSFLSDPSPSVNPAVTLVMALVRPSHQHWREVPGKLLAQFSGAFVGAALVYVNYRSAILEWDPEYTIPGGSIISPMGHHSAGIFATYPSAWLQSNWEAVFQEVLASSVLMFCVLSIAEGPNTRFGAPQVSIFILMVAIGAALGWQTGYAINPARDFGPRLFSAIMYGREVFTAANYYCFVPLFAPIFGCLVGATVYDAVLYDGEGSIIADAADKASSDHHGPLRLLD</sequence>
<evidence type="ECO:0000256" key="6">
    <source>
        <dbReference type="ARBA" id="ARBA00023136"/>
    </source>
</evidence>
<feature type="transmembrane region" description="Helical" evidence="8">
    <location>
        <begin position="190"/>
        <end position="211"/>
    </location>
</feature>
<dbReference type="GO" id="GO:0005886">
    <property type="term" value="C:plasma membrane"/>
    <property type="evidence" value="ECO:0007669"/>
    <property type="project" value="TreeGrafter"/>
</dbReference>
<proteinExistence type="inferred from homology"/>
<evidence type="ECO:0000256" key="4">
    <source>
        <dbReference type="ARBA" id="ARBA00022692"/>
    </source>
</evidence>
<evidence type="ECO:0000313" key="11">
    <source>
        <dbReference type="Proteomes" id="UP000325902"/>
    </source>
</evidence>
<dbReference type="Gene3D" id="1.20.1080.10">
    <property type="entry name" value="Glycerol uptake facilitator protein"/>
    <property type="match status" value="1"/>
</dbReference>
<dbReference type="EMBL" id="MDYX01000024">
    <property type="protein sequence ID" value="KAF9629210.1"/>
    <property type="molecule type" value="Genomic_DNA"/>
</dbReference>
<dbReference type="GO" id="GO:0015250">
    <property type="term" value="F:water channel activity"/>
    <property type="evidence" value="ECO:0007669"/>
    <property type="project" value="TreeGrafter"/>
</dbReference>
<dbReference type="PANTHER" id="PTHR43829:SF9">
    <property type="entry name" value="AQUAPORIN-9"/>
    <property type="match status" value="1"/>
</dbReference>
<comment type="caution">
    <text evidence="9">The sequence shown here is derived from an EMBL/GenBank/DDBJ whole genome shotgun (WGS) entry which is preliminary data.</text>
</comment>
<name>A0A5N5DET5_9PEZI</name>
<keyword evidence="5 8" id="KW-1133">Transmembrane helix</keyword>
<dbReference type="GO" id="GO:0015254">
    <property type="term" value="F:glycerol channel activity"/>
    <property type="evidence" value="ECO:0007669"/>
    <property type="project" value="TreeGrafter"/>
</dbReference>
<evidence type="ECO:0000256" key="1">
    <source>
        <dbReference type="ARBA" id="ARBA00004141"/>
    </source>
</evidence>